<name>A0A3N1DCV4_9ACTN</name>
<organism evidence="3 4">
    <name type="scientific">Actinocorallia herbida</name>
    <dbReference type="NCBI Taxonomy" id="58109"/>
    <lineage>
        <taxon>Bacteria</taxon>
        <taxon>Bacillati</taxon>
        <taxon>Actinomycetota</taxon>
        <taxon>Actinomycetes</taxon>
        <taxon>Streptosporangiales</taxon>
        <taxon>Thermomonosporaceae</taxon>
        <taxon>Actinocorallia</taxon>
    </lineage>
</organism>
<evidence type="ECO:0000313" key="4">
    <source>
        <dbReference type="Proteomes" id="UP000272400"/>
    </source>
</evidence>
<gene>
    <name evidence="2" type="ORF">EDD29_0013</name>
    <name evidence="3" type="ORF">EDD29_9098</name>
</gene>
<proteinExistence type="predicted"/>
<dbReference type="GO" id="GO:0032259">
    <property type="term" value="P:methylation"/>
    <property type="evidence" value="ECO:0007669"/>
    <property type="project" value="UniProtKB-KW"/>
</dbReference>
<dbReference type="Pfam" id="PF04672">
    <property type="entry name" value="Methyltransf_19"/>
    <property type="match status" value="1"/>
</dbReference>
<dbReference type="SUPFAM" id="SSF53335">
    <property type="entry name" value="S-adenosyl-L-methionine-dependent methyltransferases"/>
    <property type="match status" value="1"/>
</dbReference>
<dbReference type="RefSeq" id="WP_123661548.1">
    <property type="nucleotide sequence ID" value="NZ_RJKE01000001.1"/>
</dbReference>
<dbReference type="EMBL" id="RJKE01000001">
    <property type="protein sequence ID" value="ROO91343.1"/>
    <property type="molecule type" value="Genomic_DNA"/>
</dbReference>
<keyword evidence="3" id="KW-0808">Transferase</keyword>
<dbReference type="InterPro" id="IPR029063">
    <property type="entry name" value="SAM-dependent_MTases_sf"/>
</dbReference>
<dbReference type="InterPro" id="IPR006764">
    <property type="entry name" value="SAM_dep_MeTrfase_SAV2177_type"/>
</dbReference>
<evidence type="ECO:0000313" key="2">
    <source>
        <dbReference type="EMBL" id="ROO82533.1"/>
    </source>
</evidence>
<accession>A0A3N1DCV4</accession>
<protein>
    <submittedName>
        <fullName evidence="3">S-adenosyl methyltransferase</fullName>
    </submittedName>
</protein>
<evidence type="ECO:0000313" key="3">
    <source>
        <dbReference type="EMBL" id="ROO91343.1"/>
    </source>
</evidence>
<comment type="caution">
    <text evidence="3">The sequence shown here is derived from an EMBL/GenBank/DDBJ whole genome shotgun (WGS) entry which is preliminary data.</text>
</comment>
<dbReference type="EMBL" id="RJKE01000001">
    <property type="protein sequence ID" value="ROO82533.1"/>
    <property type="molecule type" value="Genomic_DNA"/>
</dbReference>
<keyword evidence="4" id="KW-1185">Reference proteome</keyword>
<dbReference type="GO" id="GO:0008168">
    <property type="term" value="F:methyltransferase activity"/>
    <property type="evidence" value="ECO:0007669"/>
    <property type="project" value="UniProtKB-KW"/>
</dbReference>
<dbReference type="Proteomes" id="UP000272400">
    <property type="component" value="Unassembled WGS sequence"/>
</dbReference>
<evidence type="ECO:0000256" key="1">
    <source>
        <dbReference type="SAM" id="MobiDB-lite"/>
    </source>
</evidence>
<reference evidence="3 4" key="1">
    <citation type="submission" date="2018-11" db="EMBL/GenBank/DDBJ databases">
        <title>Sequencing the genomes of 1000 actinobacteria strains.</title>
        <authorList>
            <person name="Klenk H.-P."/>
        </authorList>
    </citation>
    <scope>NUCLEOTIDE SEQUENCE [LARGE SCALE GENOMIC DNA]</scope>
    <source>
        <strain evidence="3 4">DSM 44254</strain>
    </source>
</reference>
<feature type="compositionally biased region" description="Basic and acidic residues" evidence="1">
    <location>
        <begin position="1"/>
        <end position="11"/>
    </location>
</feature>
<feature type="region of interest" description="Disordered" evidence="1">
    <location>
        <begin position="1"/>
        <end position="35"/>
    </location>
</feature>
<dbReference type="AlphaFoldDB" id="A0A3N1DCV4"/>
<dbReference type="Gene3D" id="3.40.50.150">
    <property type="entry name" value="Vaccinia Virus protein VP39"/>
    <property type="match status" value="1"/>
</dbReference>
<sequence length="262" mass="28148">MDDPYPPHEIDTSLNSVAGMTDAARGGRNRSRDHQTVAEFARRWPKVPGAAPDDEEFPFRSVSHIVSQTGVDQFLNLGAGKPLKEGKNLHDLFPGQWLHTDADPEIRAVGGALFNSATTAYLEADSRDVDVILGSPEAQRILDLTRPVCVLASNLWHYVPGDEPLQATKAYMDAVPSGSSLVLAHACLDGLDPELLDGLNAVFAGTFAGGIWPRTGGEIRGFLDGLEVLDPGLVPPQHWRPDHAPAVEERSLPVLGAVAIKS</sequence>
<keyword evidence="3" id="KW-0489">Methyltransferase</keyword>